<proteinExistence type="predicted"/>
<sequence>MCAQYHSAKVKVSADLHSSSGINSKFVSRESQDTKFQLSATEESTVSRTE</sequence>
<evidence type="ECO:0000256" key="1">
    <source>
        <dbReference type="SAM" id="MobiDB-lite"/>
    </source>
</evidence>
<accession>A0A0B7ALH3</accession>
<gene>
    <name evidence="2" type="primary">ORF125872</name>
</gene>
<dbReference type="EMBL" id="HACG01034547">
    <property type="protein sequence ID" value="CEK81412.1"/>
    <property type="molecule type" value="Transcribed_RNA"/>
</dbReference>
<feature type="compositionally biased region" description="Polar residues" evidence="1">
    <location>
        <begin position="34"/>
        <end position="50"/>
    </location>
</feature>
<evidence type="ECO:0000313" key="2">
    <source>
        <dbReference type="EMBL" id="CEK81412.1"/>
    </source>
</evidence>
<name>A0A0B7ALH3_9EUPU</name>
<feature type="region of interest" description="Disordered" evidence="1">
    <location>
        <begin position="27"/>
        <end position="50"/>
    </location>
</feature>
<reference evidence="2" key="1">
    <citation type="submission" date="2014-12" db="EMBL/GenBank/DDBJ databases">
        <title>Insight into the proteome of Arion vulgaris.</title>
        <authorList>
            <person name="Aradska J."/>
            <person name="Bulat T."/>
            <person name="Smidak R."/>
            <person name="Sarate P."/>
            <person name="Gangsoo J."/>
            <person name="Sialana F."/>
            <person name="Bilban M."/>
            <person name="Lubec G."/>
        </authorList>
    </citation>
    <scope>NUCLEOTIDE SEQUENCE</scope>
    <source>
        <tissue evidence="2">Skin</tissue>
    </source>
</reference>
<dbReference type="AlphaFoldDB" id="A0A0B7ALH3"/>
<organism evidence="2">
    <name type="scientific">Arion vulgaris</name>
    <dbReference type="NCBI Taxonomy" id="1028688"/>
    <lineage>
        <taxon>Eukaryota</taxon>
        <taxon>Metazoa</taxon>
        <taxon>Spiralia</taxon>
        <taxon>Lophotrochozoa</taxon>
        <taxon>Mollusca</taxon>
        <taxon>Gastropoda</taxon>
        <taxon>Heterobranchia</taxon>
        <taxon>Euthyneura</taxon>
        <taxon>Panpulmonata</taxon>
        <taxon>Eupulmonata</taxon>
        <taxon>Stylommatophora</taxon>
        <taxon>Helicina</taxon>
        <taxon>Arionoidea</taxon>
        <taxon>Arionidae</taxon>
        <taxon>Arion</taxon>
    </lineage>
</organism>
<protein>
    <submittedName>
        <fullName evidence="2">Uncharacterized protein</fullName>
    </submittedName>
</protein>